<comment type="caution">
    <text evidence="5">The sequence shown here is derived from an EMBL/GenBank/DDBJ whole genome shotgun (WGS) entry which is preliminary data.</text>
</comment>
<dbReference type="InterPro" id="IPR001173">
    <property type="entry name" value="Glyco_trans_2-like"/>
</dbReference>
<gene>
    <name evidence="5" type="ORF">AWM68_15420</name>
</gene>
<evidence type="ECO:0000259" key="4">
    <source>
        <dbReference type="Pfam" id="PF00535"/>
    </source>
</evidence>
<name>A0A163PEJ9_9BACL</name>
<feature type="domain" description="Glycosyltransferase 2-like" evidence="4">
    <location>
        <begin position="4"/>
        <end position="163"/>
    </location>
</feature>
<keyword evidence="6" id="KW-1185">Reference proteome</keyword>
<dbReference type="OrthoDB" id="6713581at2"/>
<dbReference type="GO" id="GO:0016757">
    <property type="term" value="F:glycosyltransferase activity"/>
    <property type="evidence" value="ECO:0007669"/>
    <property type="project" value="UniProtKB-KW"/>
</dbReference>
<dbReference type="AlphaFoldDB" id="A0A163PEJ9"/>
<dbReference type="InterPro" id="IPR029044">
    <property type="entry name" value="Nucleotide-diphossugar_trans"/>
</dbReference>
<dbReference type="SUPFAM" id="SSF53448">
    <property type="entry name" value="Nucleotide-diphospho-sugar transferases"/>
    <property type="match status" value="1"/>
</dbReference>
<evidence type="ECO:0000313" key="6">
    <source>
        <dbReference type="Proteomes" id="UP000076567"/>
    </source>
</evidence>
<dbReference type="InterPro" id="IPR050834">
    <property type="entry name" value="Glycosyltransf_2"/>
</dbReference>
<dbReference type="PANTHER" id="PTHR43685">
    <property type="entry name" value="GLYCOSYLTRANSFERASE"/>
    <property type="match status" value="1"/>
</dbReference>
<dbReference type="PANTHER" id="PTHR43685:SF5">
    <property type="entry name" value="GLYCOSYLTRANSFERASE EPSE-RELATED"/>
    <property type="match status" value="1"/>
</dbReference>
<dbReference type="Gene3D" id="3.90.550.10">
    <property type="entry name" value="Spore Coat Polysaccharide Biosynthesis Protein SpsA, Chain A"/>
    <property type="match status" value="1"/>
</dbReference>
<evidence type="ECO:0000313" key="5">
    <source>
        <dbReference type="EMBL" id="KZE63403.1"/>
    </source>
</evidence>
<evidence type="ECO:0000256" key="1">
    <source>
        <dbReference type="ARBA" id="ARBA00006739"/>
    </source>
</evidence>
<reference evidence="6" key="1">
    <citation type="submission" date="2016-01" db="EMBL/GenBank/DDBJ databases">
        <title>Draft genome of Chromobacterium sp. F49.</title>
        <authorList>
            <person name="Hong K.W."/>
        </authorList>
    </citation>
    <scope>NUCLEOTIDE SEQUENCE [LARGE SCALE GENOMIC DNA]</scope>
    <source>
        <strain evidence="6">P7IIIA</strain>
    </source>
</reference>
<keyword evidence="3" id="KW-0808">Transferase</keyword>
<evidence type="ECO:0000256" key="2">
    <source>
        <dbReference type="ARBA" id="ARBA00022676"/>
    </source>
</evidence>
<dbReference type="Proteomes" id="UP000076567">
    <property type="component" value="Unassembled WGS sequence"/>
</dbReference>
<keyword evidence="2" id="KW-0328">Glycosyltransferase</keyword>
<proteinExistence type="inferred from homology"/>
<dbReference type="Pfam" id="PF00535">
    <property type="entry name" value="Glycos_transf_2"/>
    <property type="match status" value="1"/>
</dbReference>
<comment type="similarity">
    <text evidence="1">Belongs to the glycosyltransferase 2 family.</text>
</comment>
<evidence type="ECO:0000256" key="3">
    <source>
        <dbReference type="ARBA" id="ARBA00022679"/>
    </source>
</evidence>
<sequence length="237" mass="27534">MISIITCTIRQDSLENILQNFNRQIWEDKELIIILNKDHLDIEKWKKETESYPNISVYQLPESASLGECLNFGVKKARYSYVAKFDDDDYYSPYYLKHSMKAFEITNASVVGKTTIYMYFKKQKLLTEFNPNRFGGKLADNEGKYNNNLLMGGTLIIKKSVFNTVQFPNTNIAEDAAFCKACIQNGFKIYSSAKENYVYLRSGEPNEHTWKVRNDTLLKLCKEIAITDQFEKLITKE</sequence>
<accession>A0A163PEJ9</accession>
<dbReference type="RefSeq" id="WP_066245926.1">
    <property type="nucleotide sequence ID" value="NZ_LRFC01000039.1"/>
</dbReference>
<dbReference type="EMBL" id="LRFC01000039">
    <property type="protein sequence ID" value="KZE63403.1"/>
    <property type="molecule type" value="Genomic_DNA"/>
</dbReference>
<protein>
    <recommendedName>
        <fullName evidence="4">Glycosyltransferase 2-like domain-containing protein</fullName>
    </recommendedName>
</protein>
<organism evidence="5 6">
    <name type="scientific">Fictibacillus phosphorivorans</name>
    <dbReference type="NCBI Taxonomy" id="1221500"/>
    <lineage>
        <taxon>Bacteria</taxon>
        <taxon>Bacillati</taxon>
        <taxon>Bacillota</taxon>
        <taxon>Bacilli</taxon>
        <taxon>Bacillales</taxon>
        <taxon>Fictibacillaceae</taxon>
        <taxon>Fictibacillus</taxon>
    </lineage>
</organism>